<comment type="caution">
    <text evidence="1">The sequence shown here is derived from an EMBL/GenBank/DDBJ whole genome shotgun (WGS) entry which is preliminary data.</text>
</comment>
<evidence type="ECO:0000313" key="1">
    <source>
        <dbReference type="EMBL" id="RPD37675.1"/>
    </source>
</evidence>
<proteinExistence type="predicted"/>
<dbReference type="AlphaFoldDB" id="A0A3R7P8U7"/>
<evidence type="ECO:0000313" key="2">
    <source>
        <dbReference type="Proteomes" id="UP000236895"/>
    </source>
</evidence>
<sequence>QWELEKRHRNVYGNHMTVEQKYTIDLAPALKRLNDKQAQREAMRVIEATEKPLELTKLSKSEQSTMKLKK</sequence>
<accession>A0A3R7P8U7</accession>
<reference evidence="1 2" key="1">
    <citation type="submission" date="2018-11" db="EMBL/GenBank/DDBJ databases">
        <title>Genome Analysis of Haplotype D of Candidatus Liberibacter Solanacearum.</title>
        <authorList>
            <person name="Katsir L."/>
            <person name="Ruan Z."/>
            <person name="Santos Garcia D."/>
            <person name="Piasezky A."/>
            <person name="Jiang J."/>
            <person name="Sela N."/>
            <person name="Freilich S."/>
            <person name="Bahar O."/>
        </authorList>
    </citation>
    <scope>NUCLEOTIDE SEQUENCE [LARGE SCALE GENOMIC DNA]</scope>
    <source>
        <strain evidence="2">haplotype D1</strain>
    </source>
</reference>
<name>A0A3R7P8U7_9HYPH</name>
<organism evidence="1 2">
    <name type="scientific">Candidatus Liberibacter solanacearum</name>
    <dbReference type="NCBI Taxonomy" id="556287"/>
    <lineage>
        <taxon>Bacteria</taxon>
        <taxon>Pseudomonadati</taxon>
        <taxon>Pseudomonadota</taxon>
        <taxon>Alphaproteobacteria</taxon>
        <taxon>Hyphomicrobiales</taxon>
        <taxon>Rhizobiaceae</taxon>
        <taxon>Liberibacter</taxon>
    </lineage>
</organism>
<dbReference type="Proteomes" id="UP000236895">
    <property type="component" value="Unassembled WGS sequence"/>
</dbReference>
<protein>
    <submittedName>
        <fullName evidence="1">Uncharacterized protein</fullName>
    </submittedName>
</protein>
<feature type="non-terminal residue" evidence="1">
    <location>
        <position position="1"/>
    </location>
</feature>
<gene>
    <name evidence="1" type="ORF">C0030_000995</name>
</gene>
<dbReference type="EMBL" id="PKRU02000004">
    <property type="protein sequence ID" value="RPD37675.1"/>
    <property type="molecule type" value="Genomic_DNA"/>
</dbReference>